<comment type="caution">
    <text evidence="3">The sequence shown here is derived from an EMBL/GenBank/DDBJ whole genome shotgun (WGS) entry which is preliminary data.</text>
</comment>
<evidence type="ECO:0000256" key="1">
    <source>
        <dbReference type="SAM" id="Coils"/>
    </source>
</evidence>
<accession>A0A2A2JWW1</accession>
<organism evidence="3 4">
    <name type="scientific">Diploscapter pachys</name>
    <dbReference type="NCBI Taxonomy" id="2018661"/>
    <lineage>
        <taxon>Eukaryota</taxon>
        <taxon>Metazoa</taxon>
        <taxon>Ecdysozoa</taxon>
        <taxon>Nematoda</taxon>
        <taxon>Chromadorea</taxon>
        <taxon>Rhabditida</taxon>
        <taxon>Rhabditina</taxon>
        <taxon>Rhabditomorpha</taxon>
        <taxon>Rhabditoidea</taxon>
        <taxon>Rhabditidae</taxon>
        <taxon>Diploscapter</taxon>
    </lineage>
</organism>
<evidence type="ECO:0000313" key="3">
    <source>
        <dbReference type="EMBL" id="PAV66195.1"/>
    </source>
</evidence>
<sequence length="658" mass="73476">MKNEVAGVAGAARIKNVDRAGLARAEKHGKRLDQTGQSRAVNDEPPITTTGLNLRALFDRHIEGAFVPKAKSSAMHLLIQFPVDLVDGGDADYMLHHARAFAERVFGDEAIFADRVDRDETSQRVVDLFLAPRYMKTTKRESKPAVSTTHHLKLLAAKHGEKPLPFGYGRALQTALFEYMRDEMKLDGVERGKAKVVAGQDWKSAEQQRAEELASLTTRAKAGIDQAERDKAAVYADRVEMERQQRDREAAFLAEQLKAARQHDDRDRALAERERQADRRDEDNKARDTVAEERERAIAAREANVAMAVARAEIAWREAEHARIALDAARQTAQRNVEDSARNRAAARKELAAAEVDRVRAAAERDANTTERNRIEAQRKLNEVQLALLARGADDAAGLELRPLGDRFSMRKAKMRPHEQIAYEAGWSAPLMKLARRLADAMEQLRHHARRLLKREQELNDRDAALTAREQDDDRDRRARASEHAAALADLDRRARALAIREEAAAVRAAEADSRIAYAEAKEAEASREIVRHNRWSLAVDAVIDHPDWIDVTGNTIRLDRNAAATIDPKLVANLQETPPNWAINVILARLDVADRHSLAEEHESDAARSRQQLAELISRAGHVLTSDQQKVVAEVQAAVNRSTAAAQAWNAARDAGR</sequence>
<keyword evidence="1" id="KW-0175">Coiled coil</keyword>
<proteinExistence type="predicted"/>
<evidence type="ECO:0000256" key="2">
    <source>
        <dbReference type="SAM" id="MobiDB-lite"/>
    </source>
</evidence>
<feature type="region of interest" description="Disordered" evidence="2">
    <location>
        <begin position="27"/>
        <end position="46"/>
    </location>
</feature>
<feature type="coiled-coil region" evidence="1">
    <location>
        <begin position="431"/>
        <end position="462"/>
    </location>
</feature>
<dbReference type="AlphaFoldDB" id="A0A2A2JWW1"/>
<dbReference type="Proteomes" id="UP000218231">
    <property type="component" value="Unassembled WGS sequence"/>
</dbReference>
<feature type="coiled-coil region" evidence="1">
    <location>
        <begin position="330"/>
        <end position="387"/>
    </location>
</feature>
<protein>
    <submittedName>
        <fullName evidence="3">Uncharacterized protein</fullName>
    </submittedName>
</protein>
<gene>
    <name evidence="3" type="ORF">WR25_25304</name>
</gene>
<reference evidence="3 4" key="1">
    <citation type="journal article" date="2017" name="Curr. Biol.">
        <title>Genome architecture and evolution of a unichromosomal asexual nematode.</title>
        <authorList>
            <person name="Fradin H."/>
            <person name="Zegar C."/>
            <person name="Gutwein M."/>
            <person name="Lucas J."/>
            <person name="Kovtun M."/>
            <person name="Corcoran D."/>
            <person name="Baugh L.R."/>
            <person name="Kiontke K."/>
            <person name="Gunsalus K."/>
            <person name="Fitch D.H."/>
            <person name="Piano F."/>
        </authorList>
    </citation>
    <scope>NUCLEOTIDE SEQUENCE [LARGE SCALE GENOMIC DNA]</scope>
    <source>
        <strain evidence="3">PF1309</strain>
    </source>
</reference>
<keyword evidence="4" id="KW-1185">Reference proteome</keyword>
<name>A0A2A2JWW1_9BILA</name>
<feature type="compositionally biased region" description="Basic and acidic residues" evidence="2">
    <location>
        <begin position="261"/>
        <end position="291"/>
    </location>
</feature>
<evidence type="ECO:0000313" key="4">
    <source>
        <dbReference type="Proteomes" id="UP000218231"/>
    </source>
</evidence>
<dbReference type="OrthoDB" id="10607462at2759"/>
<feature type="region of interest" description="Disordered" evidence="2">
    <location>
        <begin position="258"/>
        <end position="291"/>
    </location>
</feature>
<dbReference type="EMBL" id="LIAE01010142">
    <property type="protein sequence ID" value="PAV66195.1"/>
    <property type="molecule type" value="Genomic_DNA"/>
</dbReference>